<dbReference type="InterPro" id="IPR000836">
    <property type="entry name" value="PRTase_dom"/>
</dbReference>
<dbReference type="EMBL" id="PEZV01000031">
    <property type="protein sequence ID" value="PIT97158.1"/>
    <property type="molecule type" value="Genomic_DNA"/>
</dbReference>
<evidence type="ECO:0000313" key="3">
    <source>
        <dbReference type="EMBL" id="PIT97158.1"/>
    </source>
</evidence>
<evidence type="ECO:0000313" key="4">
    <source>
        <dbReference type="Proteomes" id="UP000228596"/>
    </source>
</evidence>
<dbReference type="Pfam" id="PF00156">
    <property type="entry name" value="Pribosyltran"/>
    <property type="match status" value="1"/>
</dbReference>
<protein>
    <submittedName>
        <fullName evidence="3">Amidophosphoribosyltransferase</fullName>
    </submittedName>
</protein>
<dbReference type="Gene3D" id="3.40.50.2020">
    <property type="match status" value="1"/>
</dbReference>
<keyword evidence="3" id="KW-0808">Transferase</keyword>
<feature type="domain" description="Phosphoribosyltransferase" evidence="2">
    <location>
        <begin position="10"/>
        <end position="99"/>
    </location>
</feature>
<organism evidence="3 4">
    <name type="scientific">Candidatus Berkelbacteria bacterium CG10_big_fil_rev_8_21_14_0_10_41_12</name>
    <dbReference type="NCBI Taxonomy" id="1974513"/>
    <lineage>
        <taxon>Bacteria</taxon>
        <taxon>Candidatus Berkelbacteria</taxon>
    </lineage>
</organism>
<accession>A0A2M6WWH2</accession>
<dbReference type="PANTHER" id="PTHR47505">
    <property type="entry name" value="DNA UTILIZATION PROTEIN YHGH"/>
    <property type="match status" value="1"/>
</dbReference>
<reference evidence="4" key="1">
    <citation type="submission" date="2017-09" db="EMBL/GenBank/DDBJ databases">
        <title>Depth-based differentiation of microbial function through sediment-hosted aquifers and enrichment of novel symbionts in the deep terrestrial subsurface.</title>
        <authorList>
            <person name="Probst A.J."/>
            <person name="Ladd B."/>
            <person name="Jarett J.K."/>
            <person name="Geller-Mcgrath D.E."/>
            <person name="Sieber C.M.K."/>
            <person name="Emerson J.B."/>
            <person name="Anantharaman K."/>
            <person name="Thomas B.C."/>
            <person name="Malmstrom R."/>
            <person name="Stieglmeier M."/>
            <person name="Klingl A."/>
            <person name="Woyke T."/>
            <person name="Ryan C.M."/>
            <person name="Banfield J.F."/>
        </authorList>
    </citation>
    <scope>NUCLEOTIDE SEQUENCE [LARGE SCALE GENOMIC DNA]</scope>
</reference>
<proteinExistence type="inferred from homology"/>
<dbReference type="SUPFAM" id="SSF53271">
    <property type="entry name" value="PRTase-like"/>
    <property type="match status" value="1"/>
</dbReference>
<dbReference type="CDD" id="cd06223">
    <property type="entry name" value="PRTases_typeI"/>
    <property type="match status" value="1"/>
</dbReference>
<dbReference type="InterPro" id="IPR051910">
    <property type="entry name" value="ComF/GntX_DNA_util-trans"/>
</dbReference>
<dbReference type="PANTHER" id="PTHR47505:SF1">
    <property type="entry name" value="DNA UTILIZATION PROTEIN YHGH"/>
    <property type="match status" value="1"/>
</dbReference>
<dbReference type="GO" id="GO:0016757">
    <property type="term" value="F:glycosyltransferase activity"/>
    <property type="evidence" value="ECO:0007669"/>
    <property type="project" value="UniProtKB-KW"/>
</dbReference>
<feature type="non-terminal residue" evidence="3">
    <location>
        <position position="1"/>
    </location>
</feature>
<evidence type="ECO:0000256" key="1">
    <source>
        <dbReference type="ARBA" id="ARBA00008007"/>
    </source>
</evidence>
<comment type="caution">
    <text evidence="3">The sequence shown here is derived from an EMBL/GenBank/DDBJ whole genome shotgun (WGS) entry which is preliminary data.</text>
</comment>
<dbReference type="InterPro" id="IPR029057">
    <property type="entry name" value="PRTase-like"/>
</dbReference>
<comment type="similarity">
    <text evidence="1">Belongs to the ComF/GntX family.</text>
</comment>
<dbReference type="Proteomes" id="UP000228596">
    <property type="component" value="Unassembled WGS sequence"/>
</dbReference>
<keyword evidence="3" id="KW-0328">Glycosyltransferase</keyword>
<name>A0A2M6WWH2_9BACT</name>
<gene>
    <name evidence="3" type="ORF">COT77_02925</name>
</gene>
<sequence length="102" mass="11466">RKFYRGYNQCEIIAKSLSRKIGLPVEKLLACTSRIPQSQIEDYNLRKENIKGKFFLLGKKVPENVIVLDDIYTSGATLKEICRVLKRGGAKKVIGVVIALAQ</sequence>
<evidence type="ECO:0000259" key="2">
    <source>
        <dbReference type="Pfam" id="PF00156"/>
    </source>
</evidence>
<dbReference type="AlphaFoldDB" id="A0A2M6WWH2"/>